<name>A0A9N8EQI0_9STRA</name>
<protein>
    <submittedName>
        <fullName evidence="2">Uncharacterized protein</fullName>
    </submittedName>
</protein>
<comment type="caution">
    <text evidence="2">The sequence shown here is derived from an EMBL/GenBank/DDBJ whole genome shotgun (WGS) entry which is preliminary data.</text>
</comment>
<evidence type="ECO:0000313" key="3">
    <source>
        <dbReference type="Proteomes" id="UP001153069"/>
    </source>
</evidence>
<dbReference type="EMBL" id="CAICTM010001674">
    <property type="protein sequence ID" value="CAB9525441.1"/>
    <property type="molecule type" value="Genomic_DNA"/>
</dbReference>
<evidence type="ECO:0000256" key="1">
    <source>
        <dbReference type="SAM" id="MobiDB-lite"/>
    </source>
</evidence>
<keyword evidence="3" id="KW-1185">Reference proteome</keyword>
<sequence length="388" mass="40952">MEPSSKKHMTSNDAPSPVGVEDGSDLQQTGPAAVEAVAGSGGRAQVLDAAALEEVWSPDRETRVTAGLKKVNGAADTYLRGGDWVLNQDGGGCTLSFVIKSGDRLYGLTVGHLANVGGPIFVFAEADTEQSPLPCGEEPGSAGYSYPMFEVGTVVSKSLATDSLIFEIATDESSIVEIEEPLLLVPELMLEGPLVLPNPAVAPTRPAVGDTLVGFGAQRRGAIAKVSNPSEVRNGTFSRIGNIAIVHPQDPAKALTDCGDCGTIFVDLHGTPLYFHHCADRTTPRRSYGFPLAEVMAAHAPYFGGQGPQQQQLCVEEPPCGPEIQAAGSEVQATSTETQASGLAYFDTHIVPNPMRPQSNSLAHFNTKVVVPTPERKRAPKRSRALKK</sequence>
<reference evidence="2" key="1">
    <citation type="submission" date="2020-06" db="EMBL/GenBank/DDBJ databases">
        <authorList>
            <consortium name="Plant Systems Biology data submission"/>
        </authorList>
    </citation>
    <scope>NUCLEOTIDE SEQUENCE</scope>
    <source>
        <strain evidence="2">D6</strain>
    </source>
</reference>
<accession>A0A9N8EQI0</accession>
<proteinExistence type="predicted"/>
<gene>
    <name evidence="2" type="ORF">SEMRO_1676_G290500.1</name>
</gene>
<evidence type="ECO:0000313" key="2">
    <source>
        <dbReference type="EMBL" id="CAB9525441.1"/>
    </source>
</evidence>
<dbReference type="AlphaFoldDB" id="A0A9N8EQI0"/>
<organism evidence="2 3">
    <name type="scientific">Seminavis robusta</name>
    <dbReference type="NCBI Taxonomy" id="568900"/>
    <lineage>
        <taxon>Eukaryota</taxon>
        <taxon>Sar</taxon>
        <taxon>Stramenopiles</taxon>
        <taxon>Ochrophyta</taxon>
        <taxon>Bacillariophyta</taxon>
        <taxon>Bacillariophyceae</taxon>
        <taxon>Bacillariophycidae</taxon>
        <taxon>Naviculales</taxon>
        <taxon>Naviculaceae</taxon>
        <taxon>Seminavis</taxon>
    </lineage>
</organism>
<feature type="region of interest" description="Disordered" evidence="1">
    <location>
        <begin position="1"/>
        <end position="31"/>
    </location>
</feature>
<dbReference type="Proteomes" id="UP001153069">
    <property type="component" value="Unassembled WGS sequence"/>
</dbReference>